<evidence type="ECO:0000313" key="12">
    <source>
        <dbReference type="Proteomes" id="UP001524587"/>
    </source>
</evidence>
<dbReference type="Gene3D" id="3.40.50.300">
    <property type="entry name" value="P-loop containing nucleotide triphosphate hydrolases"/>
    <property type="match status" value="1"/>
</dbReference>
<evidence type="ECO:0000256" key="2">
    <source>
        <dbReference type="ARBA" id="ARBA00022692"/>
    </source>
</evidence>
<comment type="subcellular location">
    <subcellularLocation>
        <location evidence="1">Cell membrane</location>
        <topology evidence="1">Multi-pass membrane protein</topology>
    </subcellularLocation>
</comment>
<dbReference type="Proteomes" id="UP001524587">
    <property type="component" value="Unassembled WGS sequence"/>
</dbReference>
<proteinExistence type="predicted"/>
<organism evidence="11 12">
    <name type="scientific">Endosaccharibacter trunci</name>
    <dbReference type="NCBI Taxonomy" id="2812733"/>
    <lineage>
        <taxon>Bacteria</taxon>
        <taxon>Pseudomonadati</taxon>
        <taxon>Pseudomonadota</taxon>
        <taxon>Alphaproteobacteria</taxon>
        <taxon>Acetobacterales</taxon>
        <taxon>Acetobacteraceae</taxon>
        <taxon>Endosaccharibacter</taxon>
    </lineage>
</organism>
<evidence type="ECO:0000256" key="5">
    <source>
        <dbReference type="ARBA" id="ARBA00022989"/>
    </source>
</evidence>
<keyword evidence="6 8" id="KW-0472">Membrane</keyword>
<dbReference type="InterPro" id="IPR017871">
    <property type="entry name" value="ABC_transporter-like_CS"/>
</dbReference>
<dbReference type="PROSITE" id="PS50893">
    <property type="entry name" value="ABC_TRANSPORTER_2"/>
    <property type="match status" value="1"/>
</dbReference>
<keyword evidence="12" id="KW-1185">Reference proteome</keyword>
<feature type="transmembrane region" description="Helical" evidence="8">
    <location>
        <begin position="188"/>
        <end position="206"/>
    </location>
</feature>
<evidence type="ECO:0000259" key="10">
    <source>
        <dbReference type="PROSITE" id="PS50929"/>
    </source>
</evidence>
<reference evidence="11 12" key="1">
    <citation type="submission" date="2022-06" db="EMBL/GenBank/DDBJ databases">
        <title>Endosaccharibacter gen. nov., sp. nov., endophytic bacteria isolated from sugarcane.</title>
        <authorList>
            <person name="Pitiwittayakul N."/>
            <person name="Yukphan P."/>
            <person name="Charoenyingcharoen P."/>
            <person name="Tanasupawat S."/>
        </authorList>
    </citation>
    <scope>NUCLEOTIDE SEQUENCE [LARGE SCALE GENOMIC DNA]</scope>
    <source>
        <strain evidence="11 12">KSS8</strain>
    </source>
</reference>
<dbReference type="SMART" id="SM00382">
    <property type="entry name" value="AAA"/>
    <property type="match status" value="1"/>
</dbReference>
<name>A0ABT1WAK7_9PROT</name>
<dbReference type="Pfam" id="PF00664">
    <property type="entry name" value="ABC_membrane"/>
    <property type="match status" value="1"/>
</dbReference>
<gene>
    <name evidence="11" type="primary">cydD</name>
    <name evidence="11" type="ORF">NFI95_10355</name>
</gene>
<keyword evidence="5 8" id="KW-1133">Transmembrane helix</keyword>
<evidence type="ECO:0000256" key="1">
    <source>
        <dbReference type="ARBA" id="ARBA00004651"/>
    </source>
</evidence>
<dbReference type="NCBIfam" id="TIGR02857">
    <property type="entry name" value="CydD"/>
    <property type="match status" value="1"/>
</dbReference>
<dbReference type="InterPro" id="IPR003593">
    <property type="entry name" value="AAA+_ATPase"/>
</dbReference>
<dbReference type="InterPro" id="IPR003439">
    <property type="entry name" value="ABC_transporter-like_ATP-bd"/>
</dbReference>
<dbReference type="InterPro" id="IPR039421">
    <property type="entry name" value="Type_1_exporter"/>
</dbReference>
<dbReference type="PANTHER" id="PTHR24221:SF590">
    <property type="entry name" value="COMPONENT LINKED WITH THE ASSEMBLY OF CYTOCHROME' TRANSPORT TRANSMEMBRANE ATP-BINDING PROTEIN ABC TRANSPORTER CYDD-RELATED"/>
    <property type="match status" value="1"/>
</dbReference>
<evidence type="ECO:0000256" key="6">
    <source>
        <dbReference type="ARBA" id="ARBA00023136"/>
    </source>
</evidence>
<dbReference type="Pfam" id="PF00005">
    <property type="entry name" value="ABC_tran"/>
    <property type="match status" value="1"/>
</dbReference>
<feature type="domain" description="ABC transporter" evidence="9">
    <location>
        <begin position="365"/>
        <end position="573"/>
    </location>
</feature>
<evidence type="ECO:0000313" key="11">
    <source>
        <dbReference type="EMBL" id="MCQ8278853.1"/>
    </source>
</evidence>
<evidence type="ECO:0000256" key="8">
    <source>
        <dbReference type="SAM" id="Phobius"/>
    </source>
</evidence>
<dbReference type="PROSITE" id="PS00211">
    <property type="entry name" value="ABC_TRANSPORTER_1"/>
    <property type="match status" value="1"/>
</dbReference>
<evidence type="ECO:0000256" key="7">
    <source>
        <dbReference type="SAM" id="MobiDB-lite"/>
    </source>
</evidence>
<dbReference type="PANTHER" id="PTHR24221">
    <property type="entry name" value="ATP-BINDING CASSETTE SUB-FAMILY B"/>
    <property type="match status" value="1"/>
</dbReference>
<dbReference type="SUPFAM" id="SSF90123">
    <property type="entry name" value="ABC transporter transmembrane region"/>
    <property type="match status" value="1"/>
</dbReference>
<dbReference type="InterPro" id="IPR011527">
    <property type="entry name" value="ABC1_TM_dom"/>
</dbReference>
<feature type="domain" description="ABC transmembrane type-1" evidence="10">
    <location>
        <begin position="37"/>
        <end position="330"/>
    </location>
</feature>
<feature type="transmembrane region" description="Helical" evidence="8">
    <location>
        <begin position="263"/>
        <end position="296"/>
    </location>
</feature>
<keyword evidence="4" id="KW-0067">ATP-binding</keyword>
<keyword evidence="3" id="KW-0547">Nucleotide-binding</keyword>
<dbReference type="InterPro" id="IPR014216">
    <property type="entry name" value="ABC_transptr_CydD"/>
</dbReference>
<dbReference type="EMBL" id="JAMSKV010000008">
    <property type="protein sequence ID" value="MCQ8278853.1"/>
    <property type="molecule type" value="Genomic_DNA"/>
</dbReference>
<feature type="region of interest" description="Disordered" evidence="7">
    <location>
        <begin position="1"/>
        <end position="20"/>
    </location>
</feature>
<dbReference type="Gene3D" id="1.20.1560.10">
    <property type="entry name" value="ABC transporter type 1, transmembrane domain"/>
    <property type="match status" value="1"/>
</dbReference>
<evidence type="ECO:0000256" key="3">
    <source>
        <dbReference type="ARBA" id="ARBA00022741"/>
    </source>
</evidence>
<accession>A0ABT1WAK7</accession>
<comment type="caution">
    <text evidence="11">The sequence shown here is derived from an EMBL/GenBank/DDBJ whole genome shotgun (WGS) entry which is preliminary data.</text>
</comment>
<evidence type="ECO:0000259" key="9">
    <source>
        <dbReference type="PROSITE" id="PS50893"/>
    </source>
</evidence>
<dbReference type="PROSITE" id="PS50929">
    <property type="entry name" value="ABC_TM1F"/>
    <property type="match status" value="1"/>
</dbReference>
<dbReference type="SUPFAM" id="SSF52540">
    <property type="entry name" value="P-loop containing nucleoside triphosphate hydrolases"/>
    <property type="match status" value="1"/>
</dbReference>
<dbReference type="RefSeq" id="WP_422864334.1">
    <property type="nucleotide sequence ID" value="NZ_JAMSKV010000008.1"/>
</dbReference>
<protein>
    <submittedName>
        <fullName evidence="11">Thiol reductant ABC exporter subunit CydD</fullName>
    </submittedName>
</protein>
<dbReference type="InterPro" id="IPR036640">
    <property type="entry name" value="ABC1_TM_sf"/>
</dbReference>
<dbReference type="InterPro" id="IPR027417">
    <property type="entry name" value="P-loop_NTPase"/>
</dbReference>
<keyword evidence="2 8" id="KW-0812">Transmembrane</keyword>
<dbReference type="CDD" id="cd18584">
    <property type="entry name" value="ABC_6TM_AarD_CydD"/>
    <property type="match status" value="1"/>
</dbReference>
<evidence type="ECO:0000256" key="4">
    <source>
        <dbReference type="ARBA" id="ARBA00022840"/>
    </source>
</evidence>
<sequence length="573" mass="59654">MTTAPADPPPTDHRARQGRRRAWLEEASAPGRHWIRAATGLLLLDAAAGAGFAAALGGAVQTATDALQIPGQPLAQGRLAGWIVLGLVCAVSRGIAGREGELCGNRASIEVRVRLRARLSRALLARTDRRPDDAATLGTTITALAGGVDSLDGYVSRLLPARKAAVPAQMLVLLATALGSWVSALLLLGTLLPFALIMALAGGAAADEARQQFDALARLSGLFADRIRKLPLILAARAERRQAALLGRASADLHRRTMRVLRLAFLSSAGLEFFAALSVALVAMYCGFSLLGLLPFRSPEPLTLGRAVFVLALAPEFFAPMRRLAAAYHDERAAEAAADRMAPLAEPSPVLAAATHAPLAAPPHLRFEAVSVLYPGCDRPALDGLEMDVRPGEMVALLGASGTGKSSAIKLLLGLAPLAGGEVWIDDAPLSGLGDIAACASWMGQDSFLIPASVSENIALSRRDASLDEIRAAANAAGLEWDGAGAVLLDRQLDERGGGLSGGERRRIALARALLKPSALLLLDEPTAHLDPDTEAALIGTIRAAARGRTTIVATHSAALAASADRIVRLHAA</sequence>